<dbReference type="AlphaFoldDB" id="A0A0B2WWL9"/>
<accession>A0A0B2WWL9</accession>
<feature type="region of interest" description="Disordered" evidence="1">
    <location>
        <begin position="719"/>
        <end position="740"/>
    </location>
</feature>
<dbReference type="InterPro" id="IPR052109">
    <property type="entry name" value="SRRM_Domain-Containing"/>
</dbReference>
<reference evidence="2 3" key="1">
    <citation type="journal article" date="2014" name="Proc. Natl. Acad. Sci. U.S.A.">
        <title>Trajectory and genomic determinants of fungal-pathogen speciation and host adaptation.</title>
        <authorList>
            <person name="Hu X."/>
            <person name="Xiao G."/>
            <person name="Zheng P."/>
            <person name="Shang Y."/>
            <person name="Su Y."/>
            <person name="Zhang X."/>
            <person name="Liu X."/>
            <person name="Zhan S."/>
            <person name="St Leger R.J."/>
            <person name="Wang C."/>
        </authorList>
    </citation>
    <scope>NUCLEOTIDE SEQUENCE [LARGE SCALE GENOMIC DNA]</scope>
    <source>
        <strain evidence="2 3">ARSEF 1941</strain>
    </source>
</reference>
<organism evidence="2 3">
    <name type="scientific">Metarhizium album (strain ARSEF 1941)</name>
    <dbReference type="NCBI Taxonomy" id="1081103"/>
    <lineage>
        <taxon>Eukaryota</taxon>
        <taxon>Fungi</taxon>
        <taxon>Dikarya</taxon>
        <taxon>Ascomycota</taxon>
        <taxon>Pezizomycotina</taxon>
        <taxon>Sordariomycetes</taxon>
        <taxon>Hypocreomycetidae</taxon>
        <taxon>Hypocreales</taxon>
        <taxon>Clavicipitaceae</taxon>
        <taxon>Metarhizium</taxon>
    </lineage>
</organism>
<feature type="compositionally biased region" description="Acidic residues" evidence="1">
    <location>
        <begin position="43"/>
        <end position="52"/>
    </location>
</feature>
<sequence length="745" mass="84360">MTWTRSSRSGRPDVAVSRRNANRLSQIAATRTRTLPRPNYAEESTESGDDSDAQSAVVSQSAESGLKSDLESSMSPLAEERASRLGDRRKRLEHFESASSKKFVKKKSRTTSGAAGTSKASSSRGKRSRPSPPSTSKRRKLLAQGIATGSHIPDEFIPDWRDPRVPFQCWTDIFLYAAREGSTEVLSNSWLIQAATTCRLFAEPALTAIYRCPTIKNTAKAKRLAVLLERPSSETLYNYRVKVEALHINVQIVPQPLLFQLISPLIRLKELIIFTPMDQPPYRELDMTLRWHYSEDIFRALDGAATESSLIGDKPFPTALKSWEWSGRFLGGYVPTIEAISGLHKTLPFSQLTRLSLTNFQVPSLKHLQIKPDSEEKELQTYEMDGATIQAVAQAISALASLKHLVFESSTVLNDRLLPLLPKSLVHFELINCWEVRSEDLSSFLCTHGSELKTLTLMHNQSLDLGFLTNLADTCPKLRKLHINLSYYRHHDCINDADPMYDQVLLPSQIPRWPCGLRVLNIEHIRDWSMETAEIFFQSIIDSAPLLPDLRYLAIKTMLDIPWQARATMRRKWRDKMKRVFLRPFVPPNSHTTLRQPDEDEAALSMETAEPPASTSPSRRSSRIASHSQVYEIRGRHGKSMRHQPGSISYKEPDTDDEEFDFPEGKAAEKDIMESSTSATNVSSVDQDTSGEEFLHGKCTTVNVLFDNQKIREFQYSMEDFGSEESDSEEEWDGDYEDDEHVVVF</sequence>
<evidence type="ECO:0000256" key="1">
    <source>
        <dbReference type="SAM" id="MobiDB-lite"/>
    </source>
</evidence>
<proteinExistence type="predicted"/>
<dbReference type="STRING" id="1081103.A0A0B2WWL9"/>
<protein>
    <submittedName>
        <fullName evidence="2">Uncharacterized protein</fullName>
    </submittedName>
</protein>
<comment type="caution">
    <text evidence="2">The sequence shown here is derived from an EMBL/GenBank/DDBJ whole genome shotgun (WGS) entry which is preliminary data.</text>
</comment>
<dbReference type="RefSeq" id="XP_040678878.1">
    <property type="nucleotide sequence ID" value="XM_040822999.1"/>
</dbReference>
<evidence type="ECO:0000313" key="2">
    <source>
        <dbReference type="EMBL" id="KHN97812.1"/>
    </source>
</evidence>
<dbReference type="PANTHER" id="PTHR34755:SF4">
    <property type="entry name" value="F-BOX DOMAIN-CONTAINING PROTEIN"/>
    <property type="match status" value="1"/>
</dbReference>
<feature type="region of interest" description="Disordered" evidence="1">
    <location>
        <begin position="588"/>
        <end position="658"/>
    </location>
</feature>
<feature type="region of interest" description="Disordered" evidence="1">
    <location>
        <begin position="1"/>
        <end position="140"/>
    </location>
</feature>
<feature type="compositionally biased region" description="Polar residues" evidence="1">
    <location>
        <begin position="22"/>
        <end position="33"/>
    </location>
</feature>
<feature type="compositionally biased region" description="Low complexity" evidence="1">
    <location>
        <begin position="110"/>
        <end position="123"/>
    </location>
</feature>
<feature type="compositionally biased region" description="Low complexity" evidence="1">
    <location>
        <begin position="609"/>
        <end position="628"/>
    </location>
</feature>
<evidence type="ECO:0000313" key="3">
    <source>
        <dbReference type="Proteomes" id="UP000030816"/>
    </source>
</evidence>
<dbReference type="SUPFAM" id="SSF52047">
    <property type="entry name" value="RNI-like"/>
    <property type="match status" value="1"/>
</dbReference>
<dbReference type="PANTHER" id="PTHR34755">
    <property type="entry name" value="SERINE/ARGININE REPETITIVE MATRIX PROTEIN 3-RELATED"/>
    <property type="match status" value="1"/>
</dbReference>
<name>A0A0B2WWL9_METAS</name>
<feature type="compositionally biased region" description="Low complexity" evidence="1">
    <location>
        <begin position="53"/>
        <end position="65"/>
    </location>
</feature>
<dbReference type="HOGENOM" id="CLU_019222_0_0_1"/>
<dbReference type="GeneID" id="63738656"/>
<dbReference type="Gene3D" id="3.80.10.10">
    <property type="entry name" value="Ribonuclease Inhibitor"/>
    <property type="match status" value="1"/>
</dbReference>
<dbReference type="Proteomes" id="UP000030816">
    <property type="component" value="Unassembled WGS sequence"/>
</dbReference>
<dbReference type="InterPro" id="IPR032675">
    <property type="entry name" value="LRR_dom_sf"/>
</dbReference>
<keyword evidence="3" id="KW-1185">Reference proteome</keyword>
<dbReference type="EMBL" id="AZHE01000009">
    <property type="protein sequence ID" value="KHN97812.1"/>
    <property type="molecule type" value="Genomic_DNA"/>
</dbReference>
<feature type="compositionally biased region" description="Acidic residues" evidence="1">
    <location>
        <begin position="721"/>
        <end position="740"/>
    </location>
</feature>
<dbReference type="OrthoDB" id="5395390at2759"/>
<gene>
    <name evidence="2" type="ORF">MAM_04201</name>
</gene>